<dbReference type="InterPro" id="IPR038396">
    <property type="entry name" value="SpoIIAA-like_sf"/>
</dbReference>
<reference evidence="1 2" key="1">
    <citation type="submission" date="2021-11" db="EMBL/GenBank/DDBJ databases">
        <title>Draft genome sequence of Actinomycetospora sp. SF1 isolated from the rhizosphere soil.</title>
        <authorList>
            <person name="Duangmal K."/>
            <person name="Chantavorakit T."/>
        </authorList>
    </citation>
    <scope>NUCLEOTIDE SEQUENCE [LARGE SCALE GENOMIC DNA]</scope>
    <source>
        <strain evidence="1 2">TBRC 5722</strain>
    </source>
</reference>
<dbReference type="SUPFAM" id="SSF52091">
    <property type="entry name" value="SpoIIaa-like"/>
    <property type="match status" value="2"/>
</dbReference>
<protein>
    <submittedName>
        <fullName evidence="1">STAS/SEC14 domain-containing protein</fullName>
    </submittedName>
</protein>
<dbReference type="InterPro" id="IPR036513">
    <property type="entry name" value="STAS_dom_sf"/>
</dbReference>
<proteinExistence type="predicted"/>
<dbReference type="Proteomes" id="UP001199469">
    <property type="component" value="Unassembled WGS sequence"/>
</dbReference>
<accession>A0ABS8PAF6</accession>
<gene>
    <name evidence="1" type="ORF">LQ327_17980</name>
</gene>
<evidence type="ECO:0000313" key="1">
    <source>
        <dbReference type="EMBL" id="MCD2195261.1"/>
    </source>
</evidence>
<keyword evidence="2" id="KW-1185">Reference proteome</keyword>
<organism evidence="1 2">
    <name type="scientific">Actinomycetospora endophytica</name>
    <dbReference type="NCBI Taxonomy" id="2291215"/>
    <lineage>
        <taxon>Bacteria</taxon>
        <taxon>Bacillati</taxon>
        <taxon>Actinomycetota</taxon>
        <taxon>Actinomycetes</taxon>
        <taxon>Pseudonocardiales</taxon>
        <taxon>Pseudonocardiaceae</taxon>
        <taxon>Actinomycetospora</taxon>
    </lineage>
</organism>
<name>A0ABS8PAF6_9PSEU</name>
<dbReference type="EMBL" id="JAJNDB010000003">
    <property type="protein sequence ID" value="MCD2195261.1"/>
    <property type="molecule type" value="Genomic_DNA"/>
</dbReference>
<dbReference type="InterPro" id="IPR021866">
    <property type="entry name" value="SpoIIAA-like"/>
</dbReference>
<sequence length="250" mass="27580">MIERDLDVPDGVDAVRAVGVVTPQDYHDVVAPMLAAAIREHRGLRILCTVDEAFTGVTPAAMWDDVRLGFGAMRHLAGYATVTDLPWVREMTRFSGFFLPGHVRVFGMAERAEALRWLTELPGELAGVRLQAADGVIIVDIDHPLRREDIDLIAAEVDGWLGEHRELPGLVLHAHGFPGWENLSGLLHHVRFVAGHQRRVERLALVVDAPGLDIAARLAGLVLHPEVRHFPVAAEDEAIRWATEQHALTS</sequence>
<dbReference type="Pfam" id="PF11964">
    <property type="entry name" value="SpoIIAA-like"/>
    <property type="match status" value="2"/>
</dbReference>
<comment type="caution">
    <text evidence="1">The sequence shown here is derived from an EMBL/GenBank/DDBJ whole genome shotgun (WGS) entry which is preliminary data.</text>
</comment>
<evidence type="ECO:0000313" key="2">
    <source>
        <dbReference type="Proteomes" id="UP001199469"/>
    </source>
</evidence>
<dbReference type="Gene3D" id="3.40.50.10600">
    <property type="entry name" value="SpoIIaa-like domains"/>
    <property type="match status" value="2"/>
</dbReference>
<dbReference type="RefSeq" id="WP_230736126.1">
    <property type="nucleotide sequence ID" value="NZ_JAJNDB010000003.1"/>
</dbReference>